<dbReference type="GO" id="GO:0006979">
    <property type="term" value="P:response to oxidative stress"/>
    <property type="evidence" value="ECO:0007669"/>
    <property type="project" value="InterPro"/>
</dbReference>
<dbReference type="GO" id="GO:0004601">
    <property type="term" value="F:peroxidase activity"/>
    <property type="evidence" value="ECO:0007669"/>
    <property type="project" value="UniProtKB-KW"/>
</dbReference>
<organism evidence="2">
    <name type="scientific">Timema bartmani</name>
    <dbReference type="NCBI Taxonomy" id="61472"/>
    <lineage>
        <taxon>Eukaryota</taxon>
        <taxon>Metazoa</taxon>
        <taxon>Ecdysozoa</taxon>
        <taxon>Arthropoda</taxon>
        <taxon>Hexapoda</taxon>
        <taxon>Insecta</taxon>
        <taxon>Pterygota</taxon>
        <taxon>Neoptera</taxon>
        <taxon>Polyneoptera</taxon>
        <taxon>Phasmatodea</taxon>
        <taxon>Timematodea</taxon>
        <taxon>Timematoidea</taxon>
        <taxon>Timematidae</taxon>
        <taxon>Timema</taxon>
    </lineage>
</organism>
<reference evidence="2" key="1">
    <citation type="submission" date="2020-11" db="EMBL/GenBank/DDBJ databases">
        <authorList>
            <person name="Tran Van P."/>
        </authorList>
    </citation>
    <scope>NUCLEOTIDE SEQUENCE</scope>
</reference>
<gene>
    <name evidence="2" type="ORF">TBIB3V08_LOCUS9537</name>
</gene>
<dbReference type="EMBL" id="OD568669">
    <property type="protein sequence ID" value="CAD7447221.1"/>
    <property type="molecule type" value="Genomic_DNA"/>
</dbReference>
<dbReference type="AlphaFoldDB" id="A0A7R9F5J2"/>
<dbReference type="GO" id="GO:0020037">
    <property type="term" value="F:heme binding"/>
    <property type="evidence" value="ECO:0007669"/>
    <property type="project" value="InterPro"/>
</dbReference>
<keyword evidence="1" id="KW-0575">Peroxidase</keyword>
<keyword evidence="1" id="KW-0560">Oxidoreductase</keyword>
<dbReference type="Gene3D" id="1.10.640.10">
    <property type="entry name" value="Haem peroxidase domain superfamily, animal type"/>
    <property type="match status" value="1"/>
</dbReference>
<dbReference type="PANTHER" id="PTHR11475">
    <property type="entry name" value="OXIDASE/PEROXIDASE"/>
    <property type="match status" value="1"/>
</dbReference>
<protein>
    <recommendedName>
        <fullName evidence="3">Peroxidase</fullName>
    </recommendedName>
</protein>
<dbReference type="Pfam" id="PF03098">
    <property type="entry name" value="An_peroxidase"/>
    <property type="match status" value="1"/>
</dbReference>
<evidence type="ECO:0000256" key="1">
    <source>
        <dbReference type="ARBA" id="ARBA00022559"/>
    </source>
</evidence>
<proteinExistence type="predicted"/>
<evidence type="ECO:0000313" key="2">
    <source>
        <dbReference type="EMBL" id="CAD7447221.1"/>
    </source>
</evidence>
<sequence>MDGAAPIKYCHDDLRRTTSTYTTKVAKCIEITRYLFRNGKETGQDLRAIDIQRGRDHGLASYNDYRHYCGLHRADKFSDFGDYISQENIVKLSHLYEHPDDVDYVVGGSLEAHVNGALSGPSFLCVMVEQFYRTRAGDKFFYENGDHHHSFTHVRSVRHVETGIDQNLSMEYMTKPQCQFSGTTYRDRNKPQAMSQP</sequence>
<evidence type="ECO:0008006" key="3">
    <source>
        <dbReference type="Google" id="ProtNLM"/>
    </source>
</evidence>
<dbReference type="InterPro" id="IPR010255">
    <property type="entry name" value="Haem_peroxidase_sf"/>
</dbReference>
<dbReference type="InterPro" id="IPR019791">
    <property type="entry name" value="Haem_peroxidase_animal"/>
</dbReference>
<dbReference type="PROSITE" id="PS50292">
    <property type="entry name" value="PEROXIDASE_3"/>
    <property type="match status" value="1"/>
</dbReference>
<dbReference type="SUPFAM" id="SSF48113">
    <property type="entry name" value="Heme-dependent peroxidases"/>
    <property type="match status" value="1"/>
</dbReference>
<dbReference type="InterPro" id="IPR037120">
    <property type="entry name" value="Haem_peroxidase_sf_animal"/>
</dbReference>
<name>A0A7R9F5J2_9NEOP</name>
<accession>A0A7R9F5J2</accession>
<dbReference type="PANTHER" id="PTHR11475:SF86">
    <property type="entry name" value="PEROXIDASE"/>
    <property type="match status" value="1"/>
</dbReference>